<keyword evidence="1" id="KW-0802">TPR repeat</keyword>
<feature type="region of interest" description="Disordered" evidence="2">
    <location>
        <begin position="302"/>
        <end position="339"/>
    </location>
</feature>
<organism evidence="3 4">
    <name type="scientific">Saprolegnia diclina (strain VS20)</name>
    <dbReference type="NCBI Taxonomy" id="1156394"/>
    <lineage>
        <taxon>Eukaryota</taxon>
        <taxon>Sar</taxon>
        <taxon>Stramenopiles</taxon>
        <taxon>Oomycota</taxon>
        <taxon>Saprolegniomycetes</taxon>
        <taxon>Saprolegniales</taxon>
        <taxon>Saprolegniaceae</taxon>
        <taxon>Saprolegnia</taxon>
    </lineage>
</organism>
<dbReference type="STRING" id="1156394.T0R3M8"/>
<dbReference type="SUPFAM" id="SSF48452">
    <property type="entry name" value="TPR-like"/>
    <property type="match status" value="1"/>
</dbReference>
<dbReference type="EMBL" id="JH767134">
    <property type="protein sequence ID" value="EQC41561.1"/>
    <property type="molecule type" value="Genomic_DNA"/>
</dbReference>
<dbReference type="SMART" id="SM00028">
    <property type="entry name" value="TPR"/>
    <property type="match status" value="3"/>
</dbReference>
<dbReference type="InterPro" id="IPR011990">
    <property type="entry name" value="TPR-like_helical_dom_sf"/>
</dbReference>
<sequence>MPLTHSMSSRGLLGLSSKRSPKKSDLSSASGDLVTREASTVTGFLLGILESAAKTKDTTPAKVPNALLRRNSPVKLTRGLSRTASPAYLAMPMTDPEGDMGADVPAIVELLTKQRYCLDAQMKGIAQLLRRLRHDDAATYQAFASLGGLALLLLAMREFRFNAPLQTEIAQALSLFCKFSDDYVELLLKECPMALIAKTMALHPKEEHFLLHMSVVQASLKHHNTEQNHQIVYFNDHRPVAADVIPTTLPRNPPPTISTTYRPPLWLPSETTCSKHHHEAFDLDEPPPLYAPALSNKSIRLAEQSRTPTTSNSPLRRVLSTPKMPHLSSDCALSDRPETPVVDVPRATTVPLVAVRQWAPDECHPRTAVGYKRQFAEPHTKSTPTLGAYKALPLFVEPIALAARMHVPPDAKAKRPRSLRNPTEFVLSPPSSVVAPPSDVRKDAVSPPKHNPTSLQEHHAAMTLQRYFRRNVLTPAQVQTATHTQPREVENSAALSAAYEARESETARLRTIQVHYCKGLAHQEAGEWELAEESYALALDVPTSVAFVTIRVNLASACLSQGKFADAQHILSSAIAIAPTCVPALYNHGLADWHMGELRAAVTKFIKVLTLAPSHGKAIYALHILKTKFKIPIHE</sequence>
<evidence type="ECO:0000313" key="4">
    <source>
        <dbReference type="Proteomes" id="UP000030762"/>
    </source>
</evidence>
<dbReference type="Proteomes" id="UP000030762">
    <property type="component" value="Unassembled WGS sequence"/>
</dbReference>
<feature type="region of interest" description="Disordered" evidence="2">
    <location>
        <begin position="409"/>
        <end position="456"/>
    </location>
</feature>
<dbReference type="GeneID" id="19942249"/>
<dbReference type="VEuPathDB" id="FungiDB:SDRG_01522"/>
<feature type="compositionally biased region" description="Low complexity" evidence="2">
    <location>
        <begin position="426"/>
        <end position="438"/>
    </location>
</feature>
<feature type="compositionally biased region" description="Low complexity" evidence="2">
    <location>
        <begin position="1"/>
        <end position="18"/>
    </location>
</feature>
<reference evidence="3 4" key="1">
    <citation type="submission" date="2012-04" db="EMBL/GenBank/DDBJ databases">
        <title>The Genome Sequence of Saprolegnia declina VS20.</title>
        <authorList>
            <consortium name="The Broad Institute Genome Sequencing Platform"/>
            <person name="Russ C."/>
            <person name="Nusbaum C."/>
            <person name="Tyler B."/>
            <person name="van West P."/>
            <person name="Dieguez-Uribeondo J."/>
            <person name="de Bruijn I."/>
            <person name="Tripathy S."/>
            <person name="Jiang R."/>
            <person name="Young S.K."/>
            <person name="Zeng Q."/>
            <person name="Gargeya S."/>
            <person name="Fitzgerald M."/>
            <person name="Haas B."/>
            <person name="Abouelleil A."/>
            <person name="Alvarado L."/>
            <person name="Arachchi H.M."/>
            <person name="Berlin A."/>
            <person name="Chapman S.B."/>
            <person name="Goldberg J."/>
            <person name="Griggs A."/>
            <person name="Gujja S."/>
            <person name="Hansen M."/>
            <person name="Howarth C."/>
            <person name="Imamovic A."/>
            <person name="Larimer J."/>
            <person name="McCowen C."/>
            <person name="Montmayeur A."/>
            <person name="Murphy C."/>
            <person name="Neiman D."/>
            <person name="Pearson M."/>
            <person name="Priest M."/>
            <person name="Roberts A."/>
            <person name="Saif S."/>
            <person name="Shea T."/>
            <person name="Sisk P."/>
            <person name="Sykes S."/>
            <person name="Wortman J."/>
            <person name="Nusbaum C."/>
            <person name="Birren B."/>
        </authorList>
    </citation>
    <scope>NUCLEOTIDE SEQUENCE [LARGE SCALE GENOMIC DNA]</scope>
    <source>
        <strain evidence="3 4">VS20</strain>
    </source>
</reference>
<dbReference type="eggNOG" id="ENOG502S9B7">
    <property type="taxonomic scope" value="Eukaryota"/>
</dbReference>
<protein>
    <submittedName>
        <fullName evidence="3">Uncharacterized protein</fullName>
    </submittedName>
</protein>
<evidence type="ECO:0000256" key="2">
    <source>
        <dbReference type="SAM" id="MobiDB-lite"/>
    </source>
</evidence>
<dbReference type="InParanoid" id="T0R3M8"/>
<gene>
    <name evidence="3" type="ORF">SDRG_01522</name>
</gene>
<feature type="repeat" description="TPR" evidence="1">
    <location>
        <begin position="582"/>
        <end position="615"/>
    </location>
</feature>
<evidence type="ECO:0000313" key="3">
    <source>
        <dbReference type="EMBL" id="EQC41561.1"/>
    </source>
</evidence>
<keyword evidence="4" id="KW-1185">Reference proteome</keyword>
<dbReference type="AlphaFoldDB" id="T0R3M8"/>
<dbReference type="InterPro" id="IPR019734">
    <property type="entry name" value="TPR_rpt"/>
</dbReference>
<dbReference type="Gene3D" id="1.25.40.10">
    <property type="entry name" value="Tetratricopeptide repeat domain"/>
    <property type="match status" value="1"/>
</dbReference>
<evidence type="ECO:0000256" key="1">
    <source>
        <dbReference type="PROSITE-ProRule" id="PRU00339"/>
    </source>
</evidence>
<name>T0R3M8_SAPDV</name>
<accession>T0R3M8</accession>
<feature type="region of interest" description="Disordered" evidence="2">
    <location>
        <begin position="1"/>
        <end position="32"/>
    </location>
</feature>
<feature type="compositionally biased region" description="Polar residues" evidence="2">
    <location>
        <begin position="304"/>
        <end position="314"/>
    </location>
</feature>
<dbReference type="RefSeq" id="XP_008605275.1">
    <property type="nucleotide sequence ID" value="XM_008607053.1"/>
</dbReference>
<proteinExistence type="predicted"/>
<dbReference type="PROSITE" id="PS50005">
    <property type="entry name" value="TPR"/>
    <property type="match status" value="1"/>
</dbReference>
<dbReference type="OrthoDB" id="77771at2759"/>